<evidence type="ECO:0000256" key="6">
    <source>
        <dbReference type="ARBA" id="ARBA00023002"/>
    </source>
</evidence>
<keyword evidence="6" id="KW-0560">Oxidoreductase</keyword>
<dbReference type="RefSeq" id="WP_113932279.1">
    <property type="nucleotide sequence ID" value="NZ_JACCEU010000002.1"/>
</dbReference>
<dbReference type="CDD" id="cd00207">
    <property type="entry name" value="fer2"/>
    <property type="match status" value="1"/>
</dbReference>
<gene>
    <name evidence="11" type="ORF">DFR37_102449</name>
</gene>
<dbReference type="Pfam" id="PF22290">
    <property type="entry name" value="DmmA-like_N"/>
    <property type="match status" value="1"/>
</dbReference>
<evidence type="ECO:0000256" key="7">
    <source>
        <dbReference type="ARBA" id="ARBA00023004"/>
    </source>
</evidence>
<comment type="caution">
    <text evidence="11">The sequence shown here is derived from an EMBL/GenBank/DDBJ whole genome shotgun (WGS) entry which is preliminary data.</text>
</comment>
<dbReference type="InterPro" id="IPR012675">
    <property type="entry name" value="Beta-grasp_dom_sf"/>
</dbReference>
<evidence type="ECO:0000313" key="11">
    <source>
        <dbReference type="EMBL" id="RBP42063.1"/>
    </source>
</evidence>
<keyword evidence="8" id="KW-0411">Iron-sulfur</keyword>
<evidence type="ECO:0000256" key="5">
    <source>
        <dbReference type="ARBA" id="ARBA00022723"/>
    </source>
</evidence>
<evidence type="ECO:0000313" key="12">
    <source>
        <dbReference type="Proteomes" id="UP000253628"/>
    </source>
</evidence>
<keyword evidence="12" id="KW-1185">Reference proteome</keyword>
<evidence type="ECO:0000256" key="4">
    <source>
        <dbReference type="ARBA" id="ARBA00022714"/>
    </source>
</evidence>
<keyword evidence="5" id="KW-0479">Metal-binding</keyword>
<dbReference type="PROSITE" id="PS51085">
    <property type="entry name" value="2FE2S_FER_2"/>
    <property type="match status" value="1"/>
</dbReference>
<dbReference type="PANTHER" id="PTHR47354">
    <property type="entry name" value="NADH OXIDOREDUCTASE HCR"/>
    <property type="match status" value="1"/>
</dbReference>
<dbReference type="GO" id="GO:0032259">
    <property type="term" value="P:methylation"/>
    <property type="evidence" value="ECO:0007669"/>
    <property type="project" value="UniProtKB-KW"/>
</dbReference>
<keyword evidence="11" id="KW-0808">Transferase</keyword>
<dbReference type="GO" id="GO:0046872">
    <property type="term" value="F:metal ion binding"/>
    <property type="evidence" value="ECO:0007669"/>
    <property type="project" value="UniProtKB-KW"/>
</dbReference>
<keyword evidence="7" id="KW-0408">Iron</keyword>
<feature type="domain" description="FAD-binding FR-type" evidence="10">
    <location>
        <begin position="3"/>
        <end position="112"/>
    </location>
</feature>
<dbReference type="InterPro" id="IPR054582">
    <property type="entry name" value="DmmA-like_N"/>
</dbReference>
<evidence type="ECO:0000256" key="3">
    <source>
        <dbReference type="ARBA" id="ARBA00022643"/>
    </source>
</evidence>
<dbReference type="PANTHER" id="PTHR47354:SF2">
    <property type="entry name" value="BLR2392 PROTEIN"/>
    <property type="match status" value="1"/>
</dbReference>
<dbReference type="Gene3D" id="2.40.30.10">
    <property type="entry name" value="Translation factors"/>
    <property type="match status" value="1"/>
</dbReference>
<evidence type="ECO:0000256" key="2">
    <source>
        <dbReference type="ARBA" id="ARBA00022630"/>
    </source>
</evidence>
<evidence type="ECO:0000259" key="9">
    <source>
        <dbReference type="PROSITE" id="PS51085"/>
    </source>
</evidence>
<comment type="cofactor">
    <cofactor evidence="1">
        <name>FMN</name>
        <dbReference type="ChEBI" id="CHEBI:58210"/>
    </cofactor>
</comment>
<dbReference type="EMBL" id="QNRQ01000002">
    <property type="protein sequence ID" value="RBP42063.1"/>
    <property type="molecule type" value="Genomic_DNA"/>
</dbReference>
<dbReference type="SUPFAM" id="SSF54292">
    <property type="entry name" value="2Fe-2S ferredoxin-like"/>
    <property type="match status" value="1"/>
</dbReference>
<reference evidence="11 12" key="1">
    <citation type="submission" date="2018-06" db="EMBL/GenBank/DDBJ databases">
        <title>Genomic Encyclopedia of Type Strains, Phase IV (KMG-IV): sequencing the most valuable type-strain genomes for metagenomic binning, comparative biology and taxonomic classification.</title>
        <authorList>
            <person name="Goeker M."/>
        </authorList>
    </citation>
    <scope>NUCLEOTIDE SEQUENCE [LARGE SCALE GENOMIC DNA]</scope>
    <source>
        <strain evidence="11 12">DSM 25520</strain>
    </source>
</reference>
<dbReference type="InterPro" id="IPR036010">
    <property type="entry name" value="2Fe-2S_ferredoxin-like_sf"/>
</dbReference>
<dbReference type="SUPFAM" id="SSF63380">
    <property type="entry name" value="Riboflavin synthase domain-like"/>
    <property type="match status" value="1"/>
</dbReference>
<dbReference type="Pfam" id="PF00111">
    <property type="entry name" value="Fer2"/>
    <property type="match status" value="1"/>
</dbReference>
<protein>
    <submittedName>
        <fullName evidence="11">Vanillate O-demethylase ferredoxin subunit</fullName>
    </submittedName>
</protein>
<evidence type="ECO:0000256" key="1">
    <source>
        <dbReference type="ARBA" id="ARBA00001917"/>
    </source>
</evidence>
<proteinExistence type="predicted"/>
<dbReference type="InterPro" id="IPR039261">
    <property type="entry name" value="FNR_nucleotide-bd"/>
</dbReference>
<dbReference type="InterPro" id="IPR017927">
    <property type="entry name" value="FAD-bd_FR_type"/>
</dbReference>
<dbReference type="OrthoDB" id="544091at2"/>
<dbReference type="PROSITE" id="PS00197">
    <property type="entry name" value="2FE2S_FER_1"/>
    <property type="match status" value="1"/>
</dbReference>
<dbReference type="InterPro" id="IPR006058">
    <property type="entry name" value="2Fe2S_fd_BS"/>
</dbReference>
<dbReference type="Gene3D" id="3.40.50.80">
    <property type="entry name" value="Nucleotide-binding domain of ferredoxin-NADP reductase (FNR) module"/>
    <property type="match status" value="1"/>
</dbReference>
<sequence length="327" mass="35495">MAKNNLRVVVAGIRQLTPRIREYLLRSEDGNALPPFEPGAHVELHTQSPASGPIVRHYSLIGGAGNWDDTPDIYRIAVQREDRQRGSAHIHDTFAIGTALQVSHPKNHFPLDRRDAKSLLIAGGIGITPILSMLRSLVRRGRNFEMVYSGRAADDMAYRHDVLRLGAGKARIHVSGADSNNLLDLRGLLAGQPGGTNVYACGPAPMIKAVEQAAHELGWDPSRIRNELFSSGPGADDVAFDVELKSSGRLVHVGRDTSILDALTAAGVHVLSDCRRGECGLCPLDVLDNDGQLVHRDRYLDEEERASGQTLCICVSRTTGSRLVLDA</sequence>
<keyword evidence="11" id="KW-0489">Methyltransferase</keyword>
<dbReference type="GO" id="GO:0016491">
    <property type="term" value="F:oxidoreductase activity"/>
    <property type="evidence" value="ECO:0007669"/>
    <property type="project" value="UniProtKB-KW"/>
</dbReference>
<keyword evidence="2" id="KW-0285">Flavoprotein</keyword>
<keyword evidence="3" id="KW-0288">FMN</keyword>
<evidence type="ECO:0000256" key="8">
    <source>
        <dbReference type="ARBA" id="ARBA00023014"/>
    </source>
</evidence>
<dbReference type="InterPro" id="IPR050415">
    <property type="entry name" value="MRET"/>
</dbReference>
<organism evidence="11 12">
    <name type="scientific">Eoetvoesiella caeni</name>
    <dbReference type="NCBI Taxonomy" id="645616"/>
    <lineage>
        <taxon>Bacteria</taxon>
        <taxon>Pseudomonadati</taxon>
        <taxon>Pseudomonadota</taxon>
        <taxon>Betaproteobacteria</taxon>
        <taxon>Burkholderiales</taxon>
        <taxon>Alcaligenaceae</taxon>
        <taxon>Eoetvoesiella</taxon>
    </lineage>
</organism>
<feature type="domain" description="2Fe-2S ferredoxin-type" evidence="9">
    <location>
        <begin position="240"/>
        <end position="327"/>
    </location>
</feature>
<dbReference type="GO" id="GO:0008168">
    <property type="term" value="F:methyltransferase activity"/>
    <property type="evidence" value="ECO:0007669"/>
    <property type="project" value="UniProtKB-KW"/>
</dbReference>
<dbReference type="PRINTS" id="PR00409">
    <property type="entry name" value="PHDIOXRDTASE"/>
</dbReference>
<name>A0A366HHD0_9BURK</name>
<dbReference type="InterPro" id="IPR001041">
    <property type="entry name" value="2Fe-2S_ferredoxin-type"/>
</dbReference>
<dbReference type="SUPFAM" id="SSF52343">
    <property type="entry name" value="Ferredoxin reductase-like, C-terminal NADP-linked domain"/>
    <property type="match status" value="1"/>
</dbReference>
<dbReference type="InterPro" id="IPR017938">
    <property type="entry name" value="Riboflavin_synthase-like_b-brl"/>
</dbReference>
<dbReference type="GO" id="GO:0051537">
    <property type="term" value="F:2 iron, 2 sulfur cluster binding"/>
    <property type="evidence" value="ECO:0007669"/>
    <property type="project" value="UniProtKB-KW"/>
</dbReference>
<dbReference type="PROSITE" id="PS51384">
    <property type="entry name" value="FAD_FR"/>
    <property type="match status" value="1"/>
</dbReference>
<evidence type="ECO:0000259" key="10">
    <source>
        <dbReference type="PROSITE" id="PS51384"/>
    </source>
</evidence>
<dbReference type="Gene3D" id="3.10.20.30">
    <property type="match status" value="1"/>
</dbReference>
<dbReference type="Proteomes" id="UP000253628">
    <property type="component" value="Unassembled WGS sequence"/>
</dbReference>
<accession>A0A366HHD0</accession>
<keyword evidence="4" id="KW-0001">2Fe-2S</keyword>
<dbReference type="CDD" id="cd06185">
    <property type="entry name" value="PDR_like"/>
    <property type="match status" value="1"/>
</dbReference>
<dbReference type="AlphaFoldDB" id="A0A366HHD0"/>